<dbReference type="InterPro" id="IPR036427">
    <property type="entry name" value="Bromodomain-like_sf"/>
</dbReference>
<feature type="region of interest" description="Disordered" evidence="3">
    <location>
        <begin position="177"/>
        <end position="252"/>
    </location>
</feature>
<dbReference type="InterPro" id="IPR001487">
    <property type="entry name" value="Bromodomain"/>
</dbReference>
<dbReference type="Proteomes" id="UP000053257">
    <property type="component" value="Unassembled WGS sequence"/>
</dbReference>
<dbReference type="EMBL" id="KN840567">
    <property type="protein sequence ID" value="KIP04631.1"/>
    <property type="molecule type" value="Genomic_DNA"/>
</dbReference>
<evidence type="ECO:0000313" key="5">
    <source>
        <dbReference type="EMBL" id="KIP04631.1"/>
    </source>
</evidence>
<organism evidence="5 6">
    <name type="scientific">Phlebiopsis gigantea (strain 11061_1 CR5-6)</name>
    <name type="common">White-rot fungus</name>
    <name type="synonym">Peniophora gigantea</name>
    <dbReference type="NCBI Taxonomy" id="745531"/>
    <lineage>
        <taxon>Eukaryota</taxon>
        <taxon>Fungi</taxon>
        <taxon>Dikarya</taxon>
        <taxon>Basidiomycota</taxon>
        <taxon>Agaricomycotina</taxon>
        <taxon>Agaricomycetes</taxon>
        <taxon>Polyporales</taxon>
        <taxon>Phanerochaetaceae</taxon>
        <taxon>Phlebiopsis</taxon>
    </lineage>
</organism>
<dbReference type="AlphaFoldDB" id="A0A0C3RUF7"/>
<dbReference type="InterPro" id="IPR051831">
    <property type="entry name" value="Bromodomain_contain_prot"/>
</dbReference>
<dbReference type="GO" id="GO:0006325">
    <property type="term" value="P:chromatin organization"/>
    <property type="evidence" value="ECO:0007669"/>
    <property type="project" value="UniProtKB-ARBA"/>
</dbReference>
<feature type="domain" description="Bromo" evidence="4">
    <location>
        <begin position="77"/>
        <end position="147"/>
    </location>
</feature>
<accession>A0A0C3RUF7</accession>
<dbReference type="PRINTS" id="PR00503">
    <property type="entry name" value="BROMODOMAIN"/>
</dbReference>
<evidence type="ECO:0000259" key="4">
    <source>
        <dbReference type="PROSITE" id="PS50014"/>
    </source>
</evidence>
<feature type="compositionally biased region" description="Acidic residues" evidence="3">
    <location>
        <begin position="177"/>
        <end position="196"/>
    </location>
</feature>
<protein>
    <recommendedName>
        <fullName evidence="4">Bromo domain-containing protein</fullName>
    </recommendedName>
</protein>
<dbReference type="PROSITE" id="PS50014">
    <property type="entry name" value="BROMODOMAIN_2"/>
    <property type="match status" value="1"/>
</dbReference>
<gene>
    <name evidence="5" type="ORF">PHLGIDRAFT_75568</name>
</gene>
<dbReference type="CDD" id="cd04369">
    <property type="entry name" value="Bromodomain"/>
    <property type="match status" value="1"/>
</dbReference>
<evidence type="ECO:0000256" key="3">
    <source>
        <dbReference type="SAM" id="MobiDB-lite"/>
    </source>
</evidence>
<dbReference type="GO" id="GO:0006357">
    <property type="term" value="P:regulation of transcription by RNA polymerase II"/>
    <property type="evidence" value="ECO:0007669"/>
    <property type="project" value="TreeGrafter"/>
</dbReference>
<dbReference type="Gene3D" id="1.20.920.10">
    <property type="entry name" value="Bromodomain-like"/>
    <property type="match status" value="1"/>
</dbReference>
<reference evidence="5 6" key="1">
    <citation type="journal article" date="2014" name="PLoS Genet.">
        <title>Analysis of the Phlebiopsis gigantea genome, transcriptome and secretome provides insight into its pioneer colonization strategies of wood.</title>
        <authorList>
            <person name="Hori C."/>
            <person name="Ishida T."/>
            <person name="Igarashi K."/>
            <person name="Samejima M."/>
            <person name="Suzuki H."/>
            <person name="Master E."/>
            <person name="Ferreira P."/>
            <person name="Ruiz-Duenas F.J."/>
            <person name="Held B."/>
            <person name="Canessa P."/>
            <person name="Larrondo L.F."/>
            <person name="Schmoll M."/>
            <person name="Druzhinina I.S."/>
            <person name="Kubicek C.P."/>
            <person name="Gaskell J.A."/>
            <person name="Kersten P."/>
            <person name="St John F."/>
            <person name="Glasner J."/>
            <person name="Sabat G."/>
            <person name="Splinter BonDurant S."/>
            <person name="Syed K."/>
            <person name="Yadav J."/>
            <person name="Mgbeahuruike A.C."/>
            <person name="Kovalchuk A."/>
            <person name="Asiegbu F.O."/>
            <person name="Lackner G."/>
            <person name="Hoffmeister D."/>
            <person name="Rencoret J."/>
            <person name="Gutierrez A."/>
            <person name="Sun H."/>
            <person name="Lindquist E."/>
            <person name="Barry K."/>
            <person name="Riley R."/>
            <person name="Grigoriev I.V."/>
            <person name="Henrissat B."/>
            <person name="Kues U."/>
            <person name="Berka R.M."/>
            <person name="Martinez A.T."/>
            <person name="Covert S.F."/>
            <person name="Blanchette R.A."/>
            <person name="Cullen D."/>
        </authorList>
    </citation>
    <scope>NUCLEOTIDE SEQUENCE [LARGE SCALE GENOMIC DNA]</scope>
    <source>
        <strain evidence="5 6">11061_1 CR5-6</strain>
    </source>
</reference>
<feature type="compositionally biased region" description="Polar residues" evidence="3">
    <location>
        <begin position="203"/>
        <end position="215"/>
    </location>
</feature>
<dbReference type="OrthoDB" id="21449at2759"/>
<evidence type="ECO:0000313" key="6">
    <source>
        <dbReference type="Proteomes" id="UP000053257"/>
    </source>
</evidence>
<dbReference type="SMART" id="SM00297">
    <property type="entry name" value="BROMO"/>
    <property type="match status" value="1"/>
</dbReference>
<sequence>MEDIDFPPNDTDLAPNGGKKTGLRLILPPLSAVKGLKGKKKGTKGVAFQEAATPKVPRPVKLKPLREVLTKLISQIKRKDDYAFFLAPVDTSLVPGYSDVIHNPMDFGTIAAKVQKGRYRSLEEFTNDVRLVTTNAKTFNPPGTIYHSEAERIELFAIDHINKAVASVIEYETDWNIDVERDEDPQTPVDGEDTPMDIDGSTRGRSPSVASTQTPVPRRGAKPKKEAGMLSESLEPDGHLPGHKDGVGQFPPNSEWAPVMLALKLKGKRYRTKKERLRAEKSGPPIHADGSIDYTEMEDPFSVLSVLLPESSTKPQLTSLYSSSDPYFPSPTALPPTPPLHTVGGNVPRSKGKRRHWTIARNAPARRARDTAVDGEEELPAWKVPHEAHATDYGVFATLAGHVAHEYRVQNPRTDLATEAQLFGVLRHSIDRAVAWRHPSWAQDALDLTPEGYWARRGPAAEEYVQDVVYGGVDGLAYVRSLAEFVSGPPATVR</sequence>
<dbReference type="GO" id="GO:0005634">
    <property type="term" value="C:nucleus"/>
    <property type="evidence" value="ECO:0007669"/>
    <property type="project" value="TreeGrafter"/>
</dbReference>
<feature type="region of interest" description="Disordered" evidence="3">
    <location>
        <begin position="274"/>
        <end position="293"/>
    </location>
</feature>
<evidence type="ECO:0000256" key="1">
    <source>
        <dbReference type="ARBA" id="ARBA00023117"/>
    </source>
</evidence>
<dbReference type="PANTHER" id="PTHR22881">
    <property type="entry name" value="BROMODOMAIN CONTAINING PROTEIN"/>
    <property type="match status" value="1"/>
</dbReference>
<evidence type="ECO:0000256" key="2">
    <source>
        <dbReference type="PROSITE-ProRule" id="PRU00035"/>
    </source>
</evidence>
<dbReference type="HOGENOM" id="CLU_017445_0_0_1"/>
<name>A0A0C3RUF7_PHLG1</name>
<keyword evidence="1 2" id="KW-0103">Bromodomain</keyword>
<dbReference type="Pfam" id="PF00439">
    <property type="entry name" value="Bromodomain"/>
    <property type="match status" value="1"/>
</dbReference>
<keyword evidence="6" id="KW-1185">Reference proteome</keyword>
<feature type="region of interest" description="Disordered" evidence="3">
    <location>
        <begin position="333"/>
        <end position="354"/>
    </location>
</feature>
<dbReference type="STRING" id="745531.A0A0C3RUF7"/>
<proteinExistence type="predicted"/>
<feature type="compositionally biased region" description="Basic and acidic residues" evidence="3">
    <location>
        <begin position="236"/>
        <end position="246"/>
    </location>
</feature>
<dbReference type="PANTHER" id="PTHR22881:SF27">
    <property type="entry name" value="BROMODOMAIN CONTAINING 7_9"/>
    <property type="match status" value="1"/>
</dbReference>
<dbReference type="SUPFAM" id="SSF47370">
    <property type="entry name" value="Bromodomain"/>
    <property type="match status" value="1"/>
</dbReference>